<keyword evidence="6" id="KW-0226">DNA condensation</keyword>
<dbReference type="InterPro" id="IPR027417">
    <property type="entry name" value="P-loop_NTPase"/>
</dbReference>
<dbReference type="PANTHER" id="PTHR42963">
    <property type="entry name" value="CHROMOSOME PARTITION PROTEIN MUKB"/>
    <property type="match status" value="1"/>
</dbReference>
<evidence type="ECO:0000256" key="3">
    <source>
        <dbReference type="ARBA" id="ARBA00022829"/>
    </source>
</evidence>
<feature type="coiled-coil region" evidence="8">
    <location>
        <begin position="633"/>
        <end position="667"/>
    </location>
</feature>
<feature type="coiled-coil region" evidence="8">
    <location>
        <begin position="419"/>
        <end position="472"/>
    </location>
</feature>
<evidence type="ECO:0000256" key="1">
    <source>
        <dbReference type="ARBA" id="ARBA00022490"/>
    </source>
</evidence>
<gene>
    <name evidence="8" type="primary">smc</name>
    <name evidence="11" type="ORF">WAE96_08715</name>
</gene>
<dbReference type="CDD" id="cd03278">
    <property type="entry name" value="ABC_SMC_barmotin"/>
    <property type="match status" value="2"/>
</dbReference>
<evidence type="ECO:0000256" key="4">
    <source>
        <dbReference type="ARBA" id="ARBA00022840"/>
    </source>
</evidence>
<evidence type="ECO:0000313" key="12">
    <source>
        <dbReference type="Proteomes" id="UP001382455"/>
    </source>
</evidence>
<evidence type="ECO:0000313" key="11">
    <source>
        <dbReference type="EMBL" id="MEI4549761.1"/>
    </source>
</evidence>
<accession>A0ABU8EU57</accession>
<dbReference type="EMBL" id="JBAWKS010000001">
    <property type="protein sequence ID" value="MEI4549761.1"/>
    <property type="molecule type" value="Genomic_DNA"/>
</dbReference>
<evidence type="ECO:0000256" key="9">
    <source>
        <dbReference type="SAM" id="MobiDB-lite"/>
    </source>
</evidence>
<evidence type="ECO:0000256" key="8">
    <source>
        <dbReference type="HAMAP-Rule" id="MF_01894"/>
    </source>
</evidence>
<keyword evidence="4 8" id="KW-0067">ATP-binding</keyword>
<keyword evidence="7 8" id="KW-0238">DNA-binding</keyword>
<comment type="domain">
    <text evidence="8">Contains large globular domains required for ATP hydrolysis at each terminus and a third globular domain forming a flexible hinge near the middle of the molecule. These domains are separated by coiled-coil structures.</text>
</comment>
<dbReference type="InterPro" id="IPR024704">
    <property type="entry name" value="SMC"/>
</dbReference>
<comment type="similarity">
    <text evidence="8">Belongs to the SMC family.</text>
</comment>
<feature type="region of interest" description="Disordered" evidence="9">
    <location>
        <begin position="845"/>
        <end position="870"/>
    </location>
</feature>
<dbReference type="Gene3D" id="3.40.50.300">
    <property type="entry name" value="P-loop containing nucleotide triphosphate hydrolases"/>
    <property type="match status" value="2"/>
</dbReference>
<dbReference type="Pfam" id="PF02463">
    <property type="entry name" value="SMC_N"/>
    <property type="match status" value="1"/>
</dbReference>
<comment type="subcellular location">
    <subcellularLocation>
        <location evidence="8">Cytoplasm</location>
    </subcellularLocation>
</comment>
<keyword evidence="2 8" id="KW-0547">Nucleotide-binding</keyword>
<evidence type="ECO:0000259" key="10">
    <source>
        <dbReference type="Pfam" id="PF02463"/>
    </source>
</evidence>
<comment type="function">
    <text evidence="8">Required for chromosome condensation and partitioning.</text>
</comment>
<feature type="coiled-coil region" evidence="8">
    <location>
        <begin position="170"/>
        <end position="380"/>
    </location>
</feature>
<dbReference type="RefSeq" id="WP_336435199.1">
    <property type="nucleotide sequence ID" value="NZ_JBAWKS010000001.1"/>
</dbReference>
<evidence type="ECO:0000256" key="2">
    <source>
        <dbReference type="ARBA" id="ARBA00022741"/>
    </source>
</evidence>
<protein>
    <recommendedName>
        <fullName evidence="8">Chromosome partition protein Smc</fullName>
    </recommendedName>
</protein>
<dbReference type="InterPro" id="IPR003395">
    <property type="entry name" value="RecF/RecN/SMC_N"/>
</dbReference>
<keyword evidence="3" id="KW-0159">Chromosome partition</keyword>
<evidence type="ECO:0000256" key="7">
    <source>
        <dbReference type="ARBA" id="ARBA00023125"/>
    </source>
</evidence>
<dbReference type="SUPFAM" id="SSF52540">
    <property type="entry name" value="P-loop containing nucleoside triphosphate hydrolases"/>
    <property type="match status" value="1"/>
</dbReference>
<feature type="binding site" evidence="8">
    <location>
        <begin position="32"/>
        <end position="39"/>
    </location>
    <ligand>
        <name>ATP</name>
        <dbReference type="ChEBI" id="CHEBI:30616"/>
    </ligand>
</feature>
<feature type="compositionally biased region" description="Basic and acidic residues" evidence="9">
    <location>
        <begin position="848"/>
        <end position="859"/>
    </location>
</feature>
<keyword evidence="12" id="KW-1185">Reference proteome</keyword>
<proteinExistence type="inferred from homology"/>
<keyword evidence="5 8" id="KW-0175">Coiled coil</keyword>
<dbReference type="PIRSF" id="PIRSF005719">
    <property type="entry name" value="SMC"/>
    <property type="match status" value="1"/>
</dbReference>
<dbReference type="Gene3D" id="1.10.287.1490">
    <property type="match status" value="1"/>
</dbReference>
<dbReference type="InterPro" id="IPR050308">
    <property type="entry name" value="MukB/SMC"/>
</dbReference>
<dbReference type="Proteomes" id="UP001382455">
    <property type="component" value="Unassembled WGS sequence"/>
</dbReference>
<comment type="caution">
    <text evidence="11">The sequence shown here is derived from an EMBL/GenBank/DDBJ whole genome shotgun (WGS) entry which is preliminary data.</text>
</comment>
<dbReference type="InterPro" id="IPR011890">
    <property type="entry name" value="SMC_prok"/>
</dbReference>
<dbReference type="PANTHER" id="PTHR42963:SF1">
    <property type="entry name" value="DUF4476 DOMAIN-CONTAINING PROTEIN"/>
    <property type="match status" value="1"/>
</dbReference>
<feature type="domain" description="RecF/RecN/SMC N-terminal" evidence="10">
    <location>
        <begin position="3"/>
        <end position="1123"/>
    </location>
</feature>
<name>A0ABU8EU57_9GAMM</name>
<evidence type="ECO:0000256" key="6">
    <source>
        <dbReference type="ARBA" id="ARBA00023067"/>
    </source>
</evidence>
<dbReference type="HAMAP" id="MF_01894">
    <property type="entry name" value="Smc_prok"/>
    <property type="match status" value="1"/>
</dbReference>
<sequence>MRLASIKLAGFKSFVEPSKIPFPDQMTCVVGPNGCGKSNVIDAVRWVLGESSAKNLRGDAMTDVIFNGSTERKPVSQASVELLFDNTEGRLPGTLASRNQIAIKRLVTRDGVSQYCLNGEKCRKRDITDIFLGTGLGPRSYAIIEQGMISRLIESKPQDLRIFLEEAAGVSKYKERRRETQTRLNSTRDNLERLLDLRTELENQLNVLTEQAEKARTYTTAKAKERTLKAQICVLKWQALQQKLLESEEKLVQINEQIAFLSEAHSGHDDVISALKLAIEQANDMVNDAQHQEYQLRNKLARDEQDKVHKQSQKTQLSQRIAQLQTQYQQIQQEQQQTKQQFDDISEQVAFSNEALESTAEQLEISLHKYEEQKVQQETSYSAYQASLLENQTIIKEQTEQQKALSALNVKYAQLSEQQSACQQRQSQLKSERETLEQQLEAIDLTQAKTLVQQAEAECESANIQLQQAQYVLAQKHTAARKSEQTCNDLAAKQAALLTVVGENTQSQSGSPTLVSKLSVDKSWQVAVEASLFNLSHAHVSAQFDNECKTPSIWPQSHHCANGSLAEKITSGPIPQYFNAIAAVENIDTLEDDFWSGPFLFAVDQRGDLRGANWCIPCEFDSESSHIVKHQLLKDIEKAIPAAQSELESAQKALTAEQKKVDELRVVSTQKQHALSSLMQSLTQKQAEHNFASERLAAIAKQCDETQNELAALVTQLEAVGNEQAPLTAQLTKAETRLSDLKQQQESLEADYHNAKLVTRQLQHAYESEKNQHHKQQLHLESVKNQAALCESKLGQFSSRFSELNEQLEEAKFTLEDIQLPLVELDEAIAEQHLMLESLIEQKSQKQRNLDDAKEKLKQAESGIGTEQQKLDNLKQQRQNIILEQQGFQLKSEAALSPLAELNTQLKDVIAALPEDAKLNSLQSQLNKVSSDIAGLGAINLAAIEEFDKAFERKNYLDQQYDDLISALDTLETAIVKIDRETKQRFKATFDQVNNGLQNLFPKVFGGGSAYLELTSDDLLETGVAIMARPPGKKNATIHLLSGGEKALTALSLVFSIFQLNPAPFCMLDEVDAPLDDANVGRFCRLVEEMSQDVQFVYISHNKIAMEMAARLTGVTMAEPGVSRVVAVDIEKALEMSESA</sequence>
<evidence type="ECO:0000256" key="5">
    <source>
        <dbReference type="ARBA" id="ARBA00023054"/>
    </source>
</evidence>
<reference evidence="11 12" key="1">
    <citation type="submission" date="2023-12" db="EMBL/GenBank/DDBJ databases">
        <title>Friends and Foes: Symbiotic and Algicidal bacterial influence on Karenia brevis blooms.</title>
        <authorList>
            <person name="Fei C."/>
            <person name="Mohamed A.R."/>
            <person name="Booker A."/>
            <person name="Arshad M."/>
            <person name="Klass S."/>
            <person name="Ahn S."/>
            <person name="Gilbert P.M."/>
            <person name="Heil C.A."/>
            <person name="Martinez J.M."/>
            <person name="Amin S.A."/>
        </authorList>
    </citation>
    <scope>NUCLEOTIDE SEQUENCE [LARGE SCALE GENOMIC DNA]</scope>
    <source>
        <strain evidence="11 12">CE15</strain>
    </source>
</reference>
<comment type="subunit">
    <text evidence="8">Homodimer.</text>
</comment>
<feature type="coiled-coil region" evidence="8">
    <location>
        <begin position="696"/>
        <end position="758"/>
    </location>
</feature>
<keyword evidence="1 8" id="KW-0963">Cytoplasm</keyword>
<organism evidence="11 12">
    <name type="scientific">Pseudoalteromonas spongiae</name>
    <dbReference type="NCBI Taxonomy" id="298657"/>
    <lineage>
        <taxon>Bacteria</taxon>
        <taxon>Pseudomonadati</taxon>
        <taxon>Pseudomonadota</taxon>
        <taxon>Gammaproteobacteria</taxon>
        <taxon>Alteromonadales</taxon>
        <taxon>Pseudoalteromonadaceae</taxon>
        <taxon>Pseudoalteromonas</taxon>
    </lineage>
</organism>